<protein>
    <submittedName>
        <fullName evidence="1">Uncharacterized protein</fullName>
    </submittedName>
</protein>
<dbReference type="AlphaFoldDB" id="A0A3B0QB09"/>
<evidence type="ECO:0000313" key="2">
    <source>
        <dbReference type="Proteomes" id="UP000257559"/>
    </source>
</evidence>
<evidence type="ECO:0000313" key="1">
    <source>
        <dbReference type="EMBL" id="SYV97173.1"/>
    </source>
</evidence>
<dbReference type="Proteomes" id="UP000257559">
    <property type="component" value="Chromosome"/>
</dbReference>
<proteinExistence type="predicted"/>
<keyword evidence="2" id="KW-1185">Reference proteome</keyword>
<reference evidence="2" key="1">
    <citation type="submission" date="2018-06" db="EMBL/GenBank/DDBJ databases">
        <authorList>
            <consortium name="Pathogen Informatics"/>
        </authorList>
    </citation>
    <scope>NUCLEOTIDE SEQUENCE [LARGE SCALE GENOMIC DNA]</scope>
    <source>
        <strain evidence="2">NCTC10132</strain>
    </source>
</reference>
<feature type="non-terminal residue" evidence="1">
    <location>
        <position position="71"/>
    </location>
</feature>
<name>A0A3B0QB09_9BACT</name>
<gene>
    <name evidence="1" type="ORF">NCTC10132_00532</name>
</gene>
<sequence length="71" mass="8312">MQTFNFNISNYHISKDESIRNQVTEALKNDEDVSILINMINTESKKNELLDKYNKTKTNPPVVKQILDQAW</sequence>
<accession>A0A3B0QB09</accession>
<organism evidence="1 2">
    <name type="scientific">Mycoplasmopsis edwardii</name>
    <dbReference type="NCBI Taxonomy" id="53558"/>
    <lineage>
        <taxon>Bacteria</taxon>
        <taxon>Bacillati</taxon>
        <taxon>Mycoplasmatota</taxon>
        <taxon>Mycoplasmoidales</taxon>
        <taxon>Metamycoplasmataceae</taxon>
        <taxon>Mycoplasmopsis</taxon>
    </lineage>
</organism>
<dbReference type="KEGG" id="medw:NCTC10132_00532"/>
<dbReference type="EMBL" id="LS991951">
    <property type="protein sequence ID" value="SYV97173.1"/>
    <property type="molecule type" value="Genomic_DNA"/>
</dbReference>